<accession>A0A0A9F9C9</accession>
<organism evidence="1">
    <name type="scientific">Arundo donax</name>
    <name type="common">Giant reed</name>
    <name type="synonym">Donax arundinaceus</name>
    <dbReference type="NCBI Taxonomy" id="35708"/>
    <lineage>
        <taxon>Eukaryota</taxon>
        <taxon>Viridiplantae</taxon>
        <taxon>Streptophyta</taxon>
        <taxon>Embryophyta</taxon>
        <taxon>Tracheophyta</taxon>
        <taxon>Spermatophyta</taxon>
        <taxon>Magnoliopsida</taxon>
        <taxon>Liliopsida</taxon>
        <taxon>Poales</taxon>
        <taxon>Poaceae</taxon>
        <taxon>PACMAD clade</taxon>
        <taxon>Arundinoideae</taxon>
        <taxon>Arundineae</taxon>
        <taxon>Arundo</taxon>
    </lineage>
</organism>
<proteinExistence type="predicted"/>
<reference evidence="1" key="2">
    <citation type="journal article" date="2015" name="Data Brief">
        <title>Shoot transcriptome of the giant reed, Arundo donax.</title>
        <authorList>
            <person name="Barrero R.A."/>
            <person name="Guerrero F.D."/>
            <person name="Moolhuijzen P."/>
            <person name="Goolsby J.A."/>
            <person name="Tidwell J."/>
            <person name="Bellgard S.E."/>
            <person name="Bellgard M.I."/>
        </authorList>
    </citation>
    <scope>NUCLEOTIDE SEQUENCE</scope>
    <source>
        <tissue evidence="1">Shoot tissue taken approximately 20 cm above the soil surface</tissue>
    </source>
</reference>
<sequence length="19" mass="2210">MIKVRALSPSSRVDWAVFF</sequence>
<dbReference type="EMBL" id="GBRH01191150">
    <property type="protein sequence ID" value="JAE06746.1"/>
    <property type="molecule type" value="Transcribed_RNA"/>
</dbReference>
<reference evidence="1" key="1">
    <citation type="submission" date="2014-09" db="EMBL/GenBank/DDBJ databases">
        <authorList>
            <person name="Magalhaes I.L.F."/>
            <person name="Oliveira U."/>
            <person name="Santos F.R."/>
            <person name="Vidigal T.H.D.A."/>
            <person name="Brescovit A.D."/>
            <person name="Santos A.J."/>
        </authorList>
    </citation>
    <scope>NUCLEOTIDE SEQUENCE</scope>
    <source>
        <tissue evidence="1">Shoot tissue taken approximately 20 cm above the soil surface</tissue>
    </source>
</reference>
<name>A0A0A9F9C9_ARUDO</name>
<dbReference type="AlphaFoldDB" id="A0A0A9F9C9"/>
<protein>
    <submittedName>
        <fullName evidence="1">Uncharacterized protein</fullName>
    </submittedName>
</protein>
<evidence type="ECO:0000313" key="1">
    <source>
        <dbReference type="EMBL" id="JAE06746.1"/>
    </source>
</evidence>